<dbReference type="InterPro" id="IPR050984">
    <property type="entry name" value="Gfo/Idh/MocA_domain"/>
</dbReference>
<organism evidence="5 6">
    <name type="scientific">Ideonella lacteola</name>
    <dbReference type="NCBI Taxonomy" id="2984193"/>
    <lineage>
        <taxon>Bacteria</taxon>
        <taxon>Pseudomonadati</taxon>
        <taxon>Pseudomonadota</taxon>
        <taxon>Betaproteobacteria</taxon>
        <taxon>Burkholderiales</taxon>
        <taxon>Sphaerotilaceae</taxon>
        <taxon>Ideonella</taxon>
    </lineage>
</organism>
<evidence type="ECO:0000313" key="5">
    <source>
        <dbReference type="EMBL" id="MEK8030597.1"/>
    </source>
</evidence>
<dbReference type="InterPro" id="IPR000683">
    <property type="entry name" value="Gfo/Idh/MocA-like_OxRdtase_N"/>
</dbReference>
<reference evidence="5 6" key="1">
    <citation type="submission" date="2024-04" db="EMBL/GenBank/DDBJ databases">
        <title>Novel species of the genus Ideonella isolated from streams.</title>
        <authorList>
            <person name="Lu H."/>
        </authorList>
    </citation>
    <scope>NUCLEOTIDE SEQUENCE [LARGE SCALE GENOMIC DNA]</scope>
    <source>
        <strain evidence="5 6">DXS29W</strain>
    </source>
</reference>
<evidence type="ECO:0000259" key="4">
    <source>
        <dbReference type="Pfam" id="PF22725"/>
    </source>
</evidence>
<sequence>MKSSESFGWCLVGPGRIAHRFAEAVHGLPGTHLAVVHGRDPARAEAFAQHWTRDGVVPVAATDRLDEALARPDVHGVYVATPHSFHGPAVRAALMAGKAVLCEKPMVASAAEAQPLIELARQRRVFLMEAVWTRFLPLYRTVGGWLRDGAIGPLRGMQSSFCFRTEYEPHSRMYDPALAGGALLDIGIYNLTMTRWALQQSLGTCPEPQAMQVTGRLAPTGVDQRVWAMLDFGDGLVSQFTCGFDGPADNGLRIAGERGHIVVPRTFWEATEAELHVGGEAPVVVRAPLAINGFEGEIDEVVLRVRAGEIESPVMPLDETLATLGWMDRLRAELGVRYPFE</sequence>
<dbReference type="SUPFAM" id="SSF51735">
    <property type="entry name" value="NAD(P)-binding Rossmann-fold domains"/>
    <property type="match status" value="1"/>
</dbReference>
<evidence type="ECO:0000313" key="6">
    <source>
        <dbReference type="Proteomes" id="UP001371218"/>
    </source>
</evidence>
<evidence type="ECO:0000256" key="2">
    <source>
        <dbReference type="ARBA" id="ARBA00023002"/>
    </source>
</evidence>
<dbReference type="PANTHER" id="PTHR22604">
    <property type="entry name" value="OXIDOREDUCTASES"/>
    <property type="match status" value="1"/>
</dbReference>
<keyword evidence="2" id="KW-0560">Oxidoreductase</keyword>
<dbReference type="EMBL" id="JBBUTG010000003">
    <property type="protein sequence ID" value="MEK8030597.1"/>
    <property type="molecule type" value="Genomic_DNA"/>
</dbReference>
<feature type="domain" description="Gfo/Idh/MocA-like oxidoreductase N-terminal" evidence="3">
    <location>
        <begin position="9"/>
        <end position="128"/>
    </location>
</feature>
<dbReference type="Pfam" id="PF22725">
    <property type="entry name" value="GFO_IDH_MocA_C3"/>
    <property type="match status" value="1"/>
</dbReference>
<accession>A0ABU9BKW1</accession>
<comment type="caution">
    <text evidence="5">The sequence shown here is derived from an EMBL/GenBank/DDBJ whole genome shotgun (WGS) entry which is preliminary data.</text>
</comment>
<dbReference type="InterPro" id="IPR036291">
    <property type="entry name" value="NAD(P)-bd_dom_sf"/>
</dbReference>
<dbReference type="RefSeq" id="WP_341424957.1">
    <property type="nucleotide sequence ID" value="NZ_JBBUTG010000003.1"/>
</dbReference>
<dbReference type="Proteomes" id="UP001371218">
    <property type="component" value="Unassembled WGS sequence"/>
</dbReference>
<dbReference type="InterPro" id="IPR055170">
    <property type="entry name" value="GFO_IDH_MocA-like_dom"/>
</dbReference>
<gene>
    <name evidence="5" type="ORF">AACH06_07135</name>
</gene>
<comment type="similarity">
    <text evidence="1">Belongs to the Gfo/Idh/MocA family.</text>
</comment>
<feature type="domain" description="GFO/IDH/MocA-like oxidoreductase" evidence="4">
    <location>
        <begin position="139"/>
        <end position="261"/>
    </location>
</feature>
<protein>
    <submittedName>
        <fullName evidence="5">Gfo/Idh/MocA family oxidoreductase</fullName>
    </submittedName>
</protein>
<evidence type="ECO:0000256" key="1">
    <source>
        <dbReference type="ARBA" id="ARBA00010928"/>
    </source>
</evidence>
<keyword evidence="6" id="KW-1185">Reference proteome</keyword>
<dbReference type="Gene3D" id="3.40.50.720">
    <property type="entry name" value="NAD(P)-binding Rossmann-like Domain"/>
    <property type="match status" value="1"/>
</dbReference>
<dbReference type="Pfam" id="PF01408">
    <property type="entry name" value="GFO_IDH_MocA"/>
    <property type="match status" value="1"/>
</dbReference>
<dbReference type="PANTHER" id="PTHR22604:SF105">
    <property type="entry name" value="TRANS-1,2-DIHYDROBENZENE-1,2-DIOL DEHYDROGENASE"/>
    <property type="match status" value="1"/>
</dbReference>
<dbReference type="SUPFAM" id="SSF55347">
    <property type="entry name" value="Glyceraldehyde-3-phosphate dehydrogenase-like, C-terminal domain"/>
    <property type="match status" value="1"/>
</dbReference>
<name>A0ABU9BKW1_9BURK</name>
<dbReference type="Gene3D" id="3.30.360.10">
    <property type="entry name" value="Dihydrodipicolinate Reductase, domain 2"/>
    <property type="match status" value="1"/>
</dbReference>
<evidence type="ECO:0000259" key="3">
    <source>
        <dbReference type="Pfam" id="PF01408"/>
    </source>
</evidence>
<proteinExistence type="inferred from homology"/>